<proteinExistence type="predicted"/>
<dbReference type="Proteomes" id="UP000827976">
    <property type="component" value="Chromosome 5"/>
</dbReference>
<keyword evidence="2" id="KW-1185">Reference proteome</keyword>
<dbReference type="EMBL" id="CM037015">
    <property type="protein sequence ID" value="KAH7680640.1"/>
    <property type="molecule type" value="Genomic_DNA"/>
</dbReference>
<protein>
    <submittedName>
        <fullName evidence="1">Uncharacterized protein</fullName>
    </submittedName>
</protein>
<sequence length="45" mass="5023">MCFAGMLQTLVLRSPLATDNGHADFLSGISFIPVCHFNHMHELSY</sequence>
<accession>A0ACB7VZD7</accession>
<evidence type="ECO:0000313" key="2">
    <source>
        <dbReference type="Proteomes" id="UP000827976"/>
    </source>
</evidence>
<organism evidence="1 2">
    <name type="scientific">Dioscorea alata</name>
    <name type="common">Purple yam</name>
    <dbReference type="NCBI Taxonomy" id="55571"/>
    <lineage>
        <taxon>Eukaryota</taxon>
        <taxon>Viridiplantae</taxon>
        <taxon>Streptophyta</taxon>
        <taxon>Embryophyta</taxon>
        <taxon>Tracheophyta</taxon>
        <taxon>Spermatophyta</taxon>
        <taxon>Magnoliopsida</taxon>
        <taxon>Liliopsida</taxon>
        <taxon>Dioscoreales</taxon>
        <taxon>Dioscoreaceae</taxon>
        <taxon>Dioscorea</taxon>
    </lineage>
</organism>
<comment type="caution">
    <text evidence="1">The sequence shown here is derived from an EMBL/GenBank/DDBJ whole genome shotgun (WGS) entry which is preliminary data.</text>
</comment>
<name>A0ACB7VZD7_DIOAL</name>
<evidence type="ECO:0000313" key="1">
    <source>
        <dbReference type="EMBL" id="KAH7680640.1"/>
    </source>
</evidence>
<reference evidence="2" key="1">
    <citation type="journal article" date="2022" name="Nat. Commun.">
        <title>Chromosome evolution and the genetic basis of agronomically important traits in greater yam.</title>
        <authorList>
            <person name="Bredeson J.V."/>
            <person name="Lyons J.B."/>
            <person name="Oniyinde I.O."/>
            <person name="Okereke N.R."/>
            <person name="Kolade O."/>
            <person name="Nnabue I."/>
            <person name="Nwadili C.O."/>
            <person name="Hribova E."/>
            <person name="Parker M."/>
            <person name="Nwogha J."/>
            <person name="Shu S."/>
            <person name="Carlson J."/>
            <person name="Kariba R."/>
            <person name="Muthemba S."/>
            <person name="Knop K."/>
            <person name="Barton G.J."/>
            <person name="Sherwood A.V."/>
            <person name="Lopez-Montes A."/>
            <person name="Asiedu R."/>
            <person name="Jamnadass R."/>
            <person name="Muchugi A."/>
            <person name="Goodstein D."/>
            <person name="Egesi C.N."/>
            <person name="Featherston J."/>
            <person name="Asfaw A."/>
            <person name="Simpson G.G."/>
            <person name="Dolezel J."/>
            <person name="Hendre P.S."/>
            <person name="Van Deynze A."/>
            <person name="Kumar P.L."/>
            <person name="Obidiegwu J.E."/>
            <person name="Bhattacharjee R."/>
            <person name="Rokhsar D.S."/>
        </authorList>
    </citation>
    <scope>NUCLEOTIDE SEQUENCE [LARGE SCALE GENOMIC DNA]</scope>
    <source>
        <strain evidence="2">cv. TDa95/00328</strain>
    </source>
</reference>
<gene>
    <name evidence="1" type="ORF">IHE45_05G006000</name>
</gene>